<feature type="transmembrane region" description="Helical" evidence="5">
    <location>
        <begin position="44"/>
        <end position="67"/>
    </location>
</feature>
<dbReference type="PANTHER" id="PTHR37451:SF1">
    <property type="entry name" value="MARVEL DOMAIN-CONTAINING PROTEIN"/>
    <property type="match status" value="1"/>
</dbReference>
<evidence type="ECO:0000256" key="5">
    <source>
        <dbReference type="SAM" id="Phobius"/>
    </source>
</evidence>
<evidence type="ECO:0000259" key="6">
    <source>
        <dbReference type="PROSITE" id="PS51225"/>
    </source>
</evidence>
<dbReference type="PROSITE" id="PS51225">
    <property type="entry name" value="MARVEL"/>
    <property type="match status" value="1"/>
</dbReference>
<evidence type="ECO:0000256" key="3">
    <source>
        <dbReference type="ARBA" id="ARBA00022989"/>
    </source>
</evidence>
<feature type="domain" description="MARVEL" evidence="6">
    <location>
        <begin position="11"/>
        <end position="137"/>
    </location>
</feature>
<organism evidence="7 8">
    <name type="scientific">Schizothecium vesticola</name>
    <dbReference type="NCBI Taxonomy" id="314040"/>
    <lineage>
        <taxon>Eukaryota</taxon>
        <taxon>Fungi</taxon>
        <taxon>Dikarya</taxon>
        <taxon>Ascomycota</taxon>
        <taxon>Pezizomycotina</taxon>
        <taxon>Sordariomycetes</taxon>
        <taxon>Sordariomycetidae</taxon>
        <taxon>Sordariales</taxon>
        <taxon>Schizotheciaceae</taxon>
        <taxon>Schizothecium</taxon>
    </lineage>
</organism>
<name>A0AA40F3D7_9PEZI</name>
<evidence type="ECO:0000256" key="1">
    <source>
        <dbReference type="ARBA" id="ARBA00004141"/>
    </source>
</evidence>
<keyword evidence="2 5" id="KW-0812">Transmembrane</keyword>
<dbReference type="EMBL" id="JAUKUD010000003">
    <property type="protein sequence ID" value="KAK0750356.1"/>
    <property type="molecule type" value="Genomic_DNA"/>
</dbReference>
<comment type="subcellular location">
    <subcellularLocation>
        <location evidence="1">Membrane</location>
        <topology evidence="1">Multi-pass membrane protein</topology>
    </subcellularLocation>
</comment>
<dbReference type="Pfam" id="PF01284">
    <property type="entry name" value="MARVEL"/>
    <property type="match status" value="1"/>
</dbReference>
<gene>
    <name evidence="7" type="ORF">B0T18DRAFT_445985</name>
</gene>
<keyword evidence="8" id="KW-1185">Reference proteome</keyword>
<comment type="caution">
    <text evidence="7">The sequence shown here is derived from an EMBL/GenBank/DDBJ whole genome shotgun (WGS) entry which is preliminary data.</text>
</comment>
<proteinExistence type="predicted"/>
<accession>A0AA40F3D7</accession>
<dbReference type="GO" id="GO:0016020">
    <property type="term" value="C:membrane"/>
    <property type="evidence" value="ECO:0007669"/>
    <property type="project" value="UniProtKB-SubCell"/>
</dbReference>
<evidence type="ECO:0000256" key="4">
    <source>
        <dbReference type="ARBA" id="ARBA00023136"/>
    </source>
</evidence>
<evidence type="ECO:0000256" key="2">
    <source>
        <dbReference type="ARBA" id="ARBA00022692"/>
    </source>
</evidence>
<dbReference type="PANTHER" id="PTHR37451">
    <property type="entry name" value="MARVEL DOMAIN"/>
    <property type="match status" value="1"/>
</dbReference>
<dbReference type="AlphaFoldDB" id="A0AA40F3D7"/>
<evidence type="ECO:0000313" key="7">
    <source>
        <dbReference type="EMBL" id="KAK0750356.1"/>
    </source>
</evidence>
<feature type="transmembrane region" description="Helical" evidence="5">
    <location>
        <begin position="114"/>
        <end position="132"/>
    </location>
</feature>
<dbReference type="InterPro" id="IPR008253">
    <property type="entry name" value="Marvel"/>
</dbReference>
<keyword evidence="3 5" id="KW-1133">Transmembrane helix</keyword>
<dbReference type="Proteomes" id="UP001172155">
    <property type="component" value="Unassembled WGS sequence"/>
</dbReference>
<sequence length="159" mass="16592">MNFLNRLPPLLPHIHLALALLLTLELGLVSYITSATHPTPSSVAFLLFTVLFSLLTLLYLTLVPLYFSRWHHPLASLGAAALSMIFWFAGSIALAASTTPYCGGSSVCGSANAAAAFGFVVWVLWVVVVVVLGRDVLEGRRGAAGGAGVGGGPKPYVAA</sequence>
<evidence type="ECO:0000313" key="8">
    <source>
        <dbReference type="Proteomes" id="UP001172155"/>
    </source>
</evidence>
<feature type="transmembrane region" description="Helical" evidence="5">
    <location>
        <begin position="12"/>
        <end position="32"/>
    </location>
</feature>
<keyword evidence="4 5" id="KW-0472">Membrane</keyword>
<feature type="transmembrane region" description="Helical" evidence="5">
    <location>
        <begin position="74"/>
        <end position="94"/>
    </location>
</feature>
<reference evidence="7" key="1">
    <citation type="submission" date="2023-06" db="EMBL/GenBank/DDBJ databases">
        <title>Genome-scale phylogeny and comparative genomics of the fungal order Sordariales.</title>
        <authorList>
            <consortium name="Lawrence Berkeley National Laboratory"/>
            <person name="Hensen N."/>
            <person name="Bonometti L."/>
            <person name="Westerberg I."/>
            <person name="Brannstrom I.O."/>
            <person name="Guillou S."/>
            <person name="Cros-Aarteil S."/>
            <person name="Calhoun S."/>
            <person name="Haridas S."/>
            <person name="Kuo A."/>
            <person name="Mondo S."/>
            <person name="Pangilinan J."/>
            <person name="Riley R."/>
            <person name="LaButti K."/>
            <person name="Andreopoulos B."/>
            <person name="Lipzen A."/>
            <person name="Chen C."/>
            <person name="Yanf M."/>
            <person name="Daum C."/>
            <person name="Ng V."/>
            <person name="Clum A."/>
            <person name="Steindorff A."/>
            <person name="Ohm R."/>
            <person name="Martin F."/>
            <person name="Silar P."/>
            <person name="Natvig D."/>
            <person name="Lalanne C."/>
            <person name="Gautier V."/>
            <person name="Ament-velasquez S.L."/>
            <person name="Kruys A."/>
            <person name="Hutchinson M.I."/>
            <person name="Powell A.J."/>
            <person name="Barry K."/>
            <person name="Miller A.N."/>
            <person name="Grigoriev I.V."/>
            <person name="Debuchy R."/>
            <person name="Gladieux P."/>
            <person name="Thoren M.H."/>
            <person name="Johannesson H."/>
        </authorList>
    </citation>
    <scope>NUCLEOTIDE SEQUENCE</scope>
    <source>
        <strain evidence="7">SMH3187-1</strain>
    </source>
</reference>
<protein>
    <submittedName>
        <fullName evidence="7">Membrane-associating domain-containing protein</fullName>
    </submittedName>
</protein>